<dbReference type="GO" id="GO:0003779">
    <property type="term" value="F:actin binding"/>
    <property type="evidence" value="ECO:0007669"/>
    <property type="project" value="UniProtKB-KW"/>
</dbReference>
<feature type="compositionally biased region" description="Basic and acidic residues" evidence="5">
    <location>
        <begin position="432"/>
        <end position="442"/>
    </location>
</feature>
<feature type="region of interest" description="Disordered" evidence="5">
    <location>
        <begin position="676"/>
        <end position="698"/>
    </location>
</feature>
<feature type="region of interest" description="Disordered" evidence="5">
    <location>
        <begin position="754"/>
        <end position="781"/>
    </location>
</feature>
<feature type="region of interest" description="Disordered" evidence="5">
    <location>
        <begin position="827"/>
        <end position="868"/>
    </location>
</feature>
<protein>
    <submittedName>
        <fullName evidence="8">Taperin</fullName>
    </submittedName>
</protein>
<feature type="compositionally biased region" description="Polar residues" evidence="5">
    <location>
        <begin position="390"/>
        <end position="431"/>
    </location>
</feature>
<sequence>MTSLEPRRPPGLDGLAGPSSRSVLPAWKREILERKRAKLASLGAGPRGLAEGADAGTGDEAAAGTPAGTPAGVGGDCPGEPVPAAERLVLADSLGPLRENPFMRLETERKRLRRGRGGALGARPSTGRPVQQLLELYSRVPGIRTIRADNILIIESEPGFLPGQGPYEVNAVGPRSGSDPLQQLLARRGCPVAEIRAAEVVIYETPRAAAEAAAQPGRVSRLLEKFDPPLASGEPRSRAPSPPRRRGSPEWSRPLVPKPPAVEQRNSAASPSLPSPVPCTPSVGERAAWFQREQASAAAPFRHSDFLEKTGSNSFTVHPRGMARGGRTVPNGPVIEATPEPHLGPANGLPAGCGPVPSSSNTTKGTEQWKPNAEEEAPILHPSPGPCLTGSANGGPSATPAATSTFPKHSPASATPSQRRWVSAATSTNDSFEIKPAPKPDMENIPDEDIQAKALANLRMNSKNSFVFIPKPRVEVLGSRAGHPVGNKAFEQPKGKASVSSLVGHLTHVPLENGGQHPQEIVPAYRNHLGSEALWTTEERDPEKQIATTLSEGNHKWQGEVPKLPSIEKAFKQEPCADFEISDTSHSTSITQIHEEPSKAGLPVTYIDEVDSDDESYQEAKPAFRFTDAPNYRPHPSLSSSKSEVHYLNNNTFKVVPNRKPAVPEVSFSLPNGELYTEEEEEEDQWKGKTLEDPESSHENVGMLFKKRYPTVNEIEVIGGYLSLKKSCLTKIRSSRKKMKISFNEKSLHTTFEYPSESSLVQEEEAEEEEEGASGSEGDEEEKTFAVFLPRATFVNNTVMESATRPPESSTGLSSYTPKHSVEFSKWQEQKYDAGPSEAGASSQKEVMLTPASKNDLSDFRSEPALYF</sequence>
<dbReference type="GO" id="GO:0007605">
    <property type="term" value="P:sensory perception of sound"/>
    <property type="evidence" value="ECO:0000318"/>
    <property type="project" value="GO_Central"/>
</dbReference>
<dbReference type="KEGG" id="mdo:100023406"/>
<dbReference type="InterPro" id="IPR025907">
    <property type="entry name" value="Phostensin/Taperin_PP1-bd_dom"/>
</dbReference>
<keyword evidence="2" id="KW-0963">Cytoplasm</keyword>
<feature type="compositionally biased region" description="Polar residues" evidence="5">
    <location>
        <begin position="357"/>
        <end position="366"/>
    </location>
</feature>
<dbReference type="OMA" id="SKWQQNG"/>
<evidence type="ECO:0000313" key="8">
    <source>
        <dbReference type="Ensembl" id="ENSMODP00000021448.3"/>
    </source>
</evidence>
<evidence type="ECO:0000256" key="3">
    <source>
        <dbReference type="ARBA" id="ARBA00022553"/>
    </source>
</evidence>
<evidence type="ECO:0000259" key="7">
    <source>
        <dbReference type="Pfam" id="PF13916"/>
    </source>
</evidence>
<organism evidence="8 9">
    <name type="scientific">Monodelphis domestica</name>
    <name type="common">Gray short-tailed opossum</name>
    <dbReference type="NCBI Taxonomy" id="13616"/>
    <lineage>
        <taxon>Eukaryota</taxon>
        <taxon>Metazoa</taxon>
        <taxon>Chordata</taxon>
        <taxon>Craniata</taxon>
        <taxon>Vertebrata</taxon>
        <taxon>Euteleostomi</taxon>
        <taxon>Mammalia</taxon>
        <taxon>Metatheria</taxon>
        <taxon>Didelphimorphia</taxon>
        <taxon>Didelphidae</taxon>
        <taxon>Monodelphis</taxon>
    </lineage>
</organism>
<dbReference type="GeneID" id="100023406"/>
<feature type="compositionally biased region" description="Basic and acidic residues" evidence="5">
    <location>
        <begin position="685"/>
        <end position="698"/>
    </location>
</feature>
<comment type="subcellular location">
    <subcellularLocation>
        <location evidence="1">Cytoplasm</location>
    </subcellularLocation>
</comment>
<dbReference type="GO" id="GO:0019902">
    <property type="term" value="F:phosphatase binding"/>
    <property type="evidence" value="ECO:0007669"/>
    <property type="project" value="InterPro"/>
</dbReference>
<dbReference type="Pfam" id="PF13916">
    <property type="entry name" value="Phostensin_N"/>
    <property type="match status" value="2"/>
</dbReference>
<reference evidence="8" key="3">
    <citation type="submission" date="2025-09" db="UniProtKB">
        <authorList>
            <consortium name="Ensembl"/>
        </authorList>
    </citation>
    <scope>IDENTIFICATION</scope>
</reference>
<evidence type="ECO:0000313" key="9">
    <source>
        <dbReference type="Proteomes" id="UP000002280"/>
    </source>
</evidence>
<dbReference type="InterPro" id="IPR026671">
    <property type="entry name" value="PPP1R18/Tprn"/>
</dbReference>
<feature type="compositionally biased region" description="Basic and acidic residues" evidence="5">
    <location>
        <begin position="1"/>
        <end position="10"/>
    </location>
</feature>
<keyword evidence="3" id="KW-0597">Phosphoprotein</keyword>
<keyword evidence="9" id="KW-1185">Reference proteome</keyword>
<reference evidence="8" key="2">
    <citation type="submission" date="2025-08" db="UniProtKB">
        <authorList>
            <consortium name="Ensembl"/>
        </authorList>
    </citation>
    <scope>IDENTIFICATION</scope>
</reference>
<dbReference type="Bgee" id="ENSMODG00000017192">
    <property type="expression patterns" value="Expressed in adult mammalian kidney and 16 other cell types or tissues"/>
</dbReference>
<dbReference type="Proteomes" id="UP000002280">
    <property type="component" value="Chromosome 1"/>
</dbReference>
<dbReference type="GO" id="GO:0005737">
    <property type="term" value="C:cytoplasm"/>
    <property type="evidence" value="ECO:0007669"/>
    <property type="project" value="UniProtKB-SubCell"/>
</dbReference>
<reference evidence="8 9" key="1">
    <citation type="journal article" date="2007" name="Nature">
        <title>Genome of the marsupial Monodelphis domestica reveals innovation in non-coding sequences.</title>
        <authorList>
            <person name="Mikkelsen T.S."/>
            <person name="Wakefield M.J."/>
            <person name="Aken B."/>
            <person name="Amemiya C.T."/>
            <person name="Chang J.L."/>
            <person name="Duke S."/>
            <person name="Garber M."/>
            <person name="Gentles A.J."/>
            <person name="Goodstadt L."/>
            <person name="Heger A."/>
            <person name="Jurka J."/>
            <person name="Kamal M."/>
            <person name="Mauceli E."/>
            <person name="Searle S.M."/>
            <person name="Sharpe T."/>
            <person name="Baker M.L."/>
            <person name="Batzer M.A."/>
            <person name="Benos P.V."/>
            <person name="Belov K."/>
            <person name="Clamp M."/>
            <person name="Cook A."/>
            <person name="Cuff J."/>
            <person name="Das R."/>
            <person name="Davidow L."/>
            <person name="Deakin J.E."/>
            <person name="Fazzari M.J."/>
            <person name="Glass J.L."/>
            <person name="Grabherr M."/>
            <person name="Greally J.M."/>
            <person name="Gu W."/>
            <person name="Hore T.A."/>
            <person name="Huttley G.A."/>
            <person name="Kleber M."/>
            <person name="Jirtle R.L."/>
            <person name="Koina E."/>
            <person name="Lee J.T."/>
            <person name="Mahony S."/>
            <person name="Marra M.A."/>
            <person name="Miller R.D."/>
            <person name="Nicholls R.D."/>
            <person name="Oda M."/>
            <person name="Papenfuss A.T."/>
            <person name="Parra Z.E."/>
            <person name="Pollock D.D."/>
            <person name="Ray D.A."/>
            <person name="Schein J.E."/>
            <person name="Speed T.P."/>
            <person name="Thompson K."/>
            <person name="VandeBerg J.L."/>
            <person name="Wade C.M."/>
            <person name="Walker J.A."/>
            <person name="Waters P.D."/>
            <person name="Webber C."/>
            <person name="Weidman J.R."/>
            <person name="Xie X."/>
            <person name="Zody M.C."/>
            <person name="Baldwin J."/>
            <person name="Abdouelleil A."/>
            <person name="Abdulkadir J."/>
            <person name="Abebe A."/>
            <person name="Abera B."/>
            <person name="Abreu J."/>
            <person name="Acer S.C."/>
            <person name="Aftuck L."/>
            <person name="Alexander A."/>
            <person name="An P."/>
            <person name="Anderson E."/>
            <person name="Anderson S."/>
            <person name="Arachi H."/>
            <person name="Azer M."/>
            <person name="Bachantsang P."/>
            <person name="Barry A."/>
            <person name="Bayul T."/>
            <person name="Berlin A."/>
            <person name="Bessette D."/>
            <person name="Bloom T."/>
            <person name="Bloom T."/>
            <person name="Boguslavskiy L."/>
            <person name="Bonnet C."/>
            <person name="Boukhgalter B."/>
            <person name="Bourzgui I."/>
            <person name="Brown A."/>
            <person name="Cahill P."/>
            <person name="Channer S."/>
            <person name="Cheshatsang Y."/>
            <person name="Chuda L."/>
            <person name="Citroen M."/>
            <person name="Collymore A."/>
            <person name="Cooke P."/>
            <person name="Costello M."/>
            <person name="D'Aco K."/>
            <person name="Daza R."/>
            <person name="De Haan G."/>
            <person name="DeGray S."/>
            <person name="DeMaso C."/>
            <person name="Dhargay N."/>
            <person name="Dooley K."/>
            <person name="Dooley E."/>
            <person name="Doricent M."/>
            <person name="Dorje P."/>
            <person name="Dorjee K."/>
            <person name="Dupes A."/>
            <person name="Elong R."/>
            <person name="Falk J."/>
            <person name="Farina A."/>
            <person name="Faro S."/>
            <person name="Ferguson D."/>
            <person name="Fisher S."/>
            <person name="Foley C.D."/>
            <person name="Franke A."/>
            <person name="Friedrich D."/>
            <person name="Gadbois L."/>
            <person name="Gearin G."/>
            <person name="Gearin C.R."/>
            <person name="Giannoukos G."/>
            <person name="Goode T."/>
            <person name="Graham J."/>
            <person name="Grandbois E."/>
            <person name="Grewal S."/>
            <person name="Gyaltsen K."/>
            <person name="Hafez N."/>
            <person name="Hagos B."/>
            <person name="Hall J."/>
            <person name="Henson C."/>
            <person name="Hollinger A."/>
            <person name="Honan T."/>
            <person name="Huard M.D."/>
            <person name="Hughes L."/>
            <person name="Hurhula B."/>
            <person name="Husby M.E."/>
            <person name="Kamat A."/>
            <person name="Kanga B."/>
            <person name="Kashin S."/>
            <person name="Khazanovich D."/>
            <person name="Kisner P."/>
            <person name="Lance K."/>
            <person name="Lara M."/>
            <person name="Lee W."/>
            <person name="Lennon N."/>
            <person name="Letendre F."/>
            <person name="LeVine R."/>
            <person name="Lipovsky A."/>
            <person name="Liu X."/>
            <person name="Liu J."/>
            <person name="Liu S."/>
            <person name="Lokyitsang T."/>
            <person name="Lokyitsang Y."/>
            <person name="Lubonja R."/>
            <person name="Lui A."/>
            <person name="MacDonald P."/>
            <person name="Magnisalis V."/>
            <person name="Maru K."/>
            <person name="Matthews C."/>
            <person name="McCusker W."/>
            <person name="McDonough S."/>
            <person name="Mehta T."/>
            <person name="Meldrim J."/>
            <person name="Meneus L."/>
            <person name="Mihai O."/>
            <person name="Mihalev A."/>
            <person name="Mihova T."/>
            <person name="Mittelman R."/>
            <person name="Mlenga V."/>
            <person name="Montmayeur A."/>
            <person name="Mulrain L."/>
            <person name="Navidi A."/>
            <person name="Naylor J."/>
            <person name="Negash T."/>
            <person name="Nguyen T."/>
            <person name="Nguyen N."/>
            <person name="Nicol R."/>
            <person name="Norbu C."/>
            <person name="Norbu N."/>
            <person name="Novod N."/>
            <person name="O'Neill B."/>
            <person name="Osman S."/>
            <person name="Markiewicz E."/>
            <person name="Oyono O.L."/>
            <person name="Patti C."/>
            <person name="Phunkhang P."/>
            <person name="Pierre F."/>
            <person name="Priest M."/>
            <person name="Raghuraman S."/>
            <person name="Rege F."/>
            <person name="Reyes R."/>
            <person name="Rise C."/>
            <person name="Rogov P."/>
            <person name="Ross K."/>
            <person name="Ryan E."/>
            <person name="Settipalli S."/>
            <person name="Shea T."/>
            <person name="Sherpa N."/>
            <person name="Shi L."/>
            <person name="Shih D."/>
            <person name="Sparrow T."/>
            <person name="Spaulding J."/>
            <person name="Stalker J."/>
            <person name="Stange-Thomann N."/>
            <person name="Stavropoulos S."/>
            <person name="Stone C."/>
            <person name="Strader C."/>
            <person name="Tesfaye S."/>
            <person name="Thomson T."/>
            <person name="Thoulutsang Y."/>
            <person name="Thoulutsang D."/>
            <person name="Topham K."/>
            <person name="Topping I."/>
            <person name="Tsamla T."/>
            <person name="Vassiliev H."/>
            <person name="Vo A."/>
            <person name="Wangchuk T."/>
            <person name="Wangdi T."/>
            <person name="Weiand M."/>
            <person name="Wilkinson J."/>
            <person name="Wilson A."/>
            <person name="Yadav S."/>
            <person name="Young G."/>
            <person name="Yu Q."/>
            <person name="Zembek L."/>
            <person name="Zhong D."/>
            <person name="Zimmer A."/>
            <person name="Zwirko Z."/>
            <person name="Jaffe D.B."/>
            <person name="Alvarez P."/>
            <person name="Brockman W."/>
            <person name="Butler J."/>
            <person name="Chin C."/>
            <person name="Gnerre S."/>
            <person name="MacCallum I."/>
            <person name="Graves J.A."/>
            <person name="Ponting C.P."/>
            <person name="Breen M."/>
            <person name="Samollow P.B."/>
            <person name="Lander E.S."/>
            <person name="Lindblad-Toh K."/>
        </authorList>
    </citation>
    <scope>NUCLEOTIDE SEQUENCE [LARGE SCALE GENOMIC DNA]</scope>
</reference>
<dbReference type="GO" id="GO:0060088">
    <property type="term" value="P:auditory receptor cell stereocilium organization"/>
    <property type="evidence" value="ECO:0000318"/>
    <property type="project" value="GO_Central"/>
</dbReference>
<feature type="region of interest" description="Disordered" evidence="5">
    <location>
        <begin position="1"/>
        <end position="24"/>
    </location>
</feature>
<feature type="region of interest" description="Disordered" evidence="5">
    <location>
        <begin position="798"/>
        <end position="817"/>
    </location>
</feature>
<keyword evidence="4" id="KW-0009">Actin-binding</keyword>
<dbReference type="Ensembl" id="ENSMODT00000021824.4">
    <property type="protein sequence ID" value="ENSMODP00000021448.3"/>
    <property type="gene ID" value="ENSMODG00000017192.4"/>
</dbReference>
<dbReference type="InterPro" id="IPR025903">
    <property type="entry name" value="Phostensin/Taperin_N_dom"/>
</dbReference>
<dbReference type="OrthoDB" id="9945184at2759"/>
<dbReference type="GeneTree" id="ENSGT00530000064035"/>
<feature type="compositionally biased region" description="Acidic residues" evidence="5">
    <location>
        <begin position="762"/>
        <end position="781"/>
    </location>
</feature>
<feature type="region of interest" description="Disordered" evidence="5">
    <location>
        <begin position="38"/>
        <end position="80"/>
    </location>
</feature>
<dbReference type="Pfam" id="PF13914">
    <property type="entry name" value="Phostensin"/>
    <property type="match status" value="1"/>
</dbReference>
<dbReference type="HOGENOM" id="CLU_023685_1_0_1"/>
<dbReference type="FunCoup" id="F6XXL4">
    <property type="interactions" value="13"/>
</dbReference>
<evidence type="ECO:0000256" key="2">
    <source>
        <dbReference type="ARBA" id="ARBA00022490"/>
    </source>
</evidence>
<dbReference type="GO" id="GO:0120045">
    <property type="term" value="P:stereocilium maintenance"/>
    <property type="evidence" value="ECO:0000318"/>
    <property type="project" value="GO_Central"/>
</dbReference>
<evidence type="ECO:0000256" key="5">
    <source>
        <dbReference type="SAM" id="MobiDB-lite"/>
    </source>
</evidence>
<feature type="domain" description="Phostensin/Taperin PP1-binding" evidence="6">
    <location>
        <begin position="621"/>
        <end position="761"/>
    </location>
</feature>
<name>F6XXL4_MONDO</name>
<dbReference type="CTD" id="286262"/>
<dbReference type="InParanoid" id="F6XXL4"/>
<dbReference type="GO" id="GO:0120044">
    <property type="term" value="C:stereocilium base"/>
    <property type="evidence" value="ECO:0000318"/>
    <property type="project" value="GO_Central"/>
</dbReference>
<dbReference type="PANTHER" id="PTHR21685:SF1">
    <property type="entry name" value="TAPERIN"/>
    <property type="match status" value="1"/>
</dbReference>
<evidence type="ECO:0000256" key="4">
    <source>
        <dbReference type="ARBA" id="ARBA00023203"/>
    </source>
</evidence>
<dbReference type="eggNOG" id="ENOG502RHCM">
    <property type="taxonomic scope" value="Eukaryota"/>
</dbReference>
<feature type="domain" description="Phostensin/Taperin N-terminal" evidence="7">
    <location>
        <begin position="76"/>
        <end position="141"/>
    </location>
</feature>
<proteinExistence type="predicted"/>
<accession>F6XXL4</accession>
<dbReference type="PANTHER" id="PTHR21685">
    <property type="entry name" value="TON-B BOX DOMAIN"/>
    <property type="match status" value="1"/>
</dbReference>
<feature type="compositionally biased region" description="Low complexity" evidence="5">
    <location>
        <begin position="50"/>
        <end position="70"/>
    </location>
</feature>
<evidence type="ECO:0000259" key="6">
    <source>
        <dbReference type="Pfam" id="PF13914"/>
    </source>
</evidence>
<feature type="region of interest" description="Disordered" evidence="5">
    <location>
        <begin position="225"/>
        <end position="281"/>
    </location>
</feature>
<evidence type="ECO:0000256" key="1">
    <source>
        <dbReference type="ARBA" id="ARBA00004496"/>
    </source>
</evidence>
<dbReference type="AlphaFoldDB" id="F6XXL4"/>
<feature type="domain" description="Phostensin/Taperin N-terminal" evidence="7">
    <location>
        <begin position="18"/>
        <end position="59"/>
    </location>
</feature>
<feature type="region of interest" description="Disordered" evidence="5">
    <location>
        <begin position="341"/>
        <end position="445"/>
    </location>
</feature>